<name>A0A7Z0DR61_9ACTN</name>
<feature type="region of interest" description="Disordered" evidence="1">
    <location>
        <begin position="28"/>
        <end position="65"/>
    </location>
</feature>
<comment type="caution">
    <text evidence="3">The sequence shown here is derived from an EMBL/GenBank/DDBJ whole genome shotgun (WGS) entry which is preliminary data.</text>
</comment>
<reference evidence="3 4" key="1">
    <citation type="submission" date="2020-07" db="EMBL/GenBank/DDBJ databases">
        <title>Sequencing the genomes of 1000 actinobacteria strains.</title>
        <authorList>
            <person name="Klenk H.-P."/>
        </authorList>
    </citation>
    <scope>NUCLEOTIDE SEQUENCE [LARGE SCALE GENOMIC DNA]</scope>
    <source>
        <strain evidence="3 4">DSM 26487</strain>
    </source>
</reference>
<feature type="compositionally biased region" description="Basic and acidic residues" evidence="1">
    <location>
        <begin position="33"/>
        <end position="44"/>
    </location>
</feature>
<feature type="compositionally biased region" description="Gly residues" evidence="1">
    <location>
        <begin position="48"/>
        <end position="60"/>
    </location>
</feature>
<keyword evidence="4" id="KW-1185">Reference proteome</keyword>
<keyword evidence="2" id="KW-0732">Signal</keyword>
<evidence type="ECO:0000313" key="4">
    <source>
        <dbReference type="Proteomes" id="UP000564496"/>
    </source>
</evidence>
<feature type="signal peptide" evidence="2">
    <location>
        <begin position="1"/>
        <end position="26"/>
    </location>
</feature>
<evidence type="ECO:0000256" key="1">
    <source>
        <dbReference type="SAM" id="MobiDB-lite"/>
    </source>
</evidence>
<gene>
    <name evidence="3" type="ORF">BJ988_004939</name>
</gene>
<evidence type="ECO:0000313" key="3">
    <source>
        <dbReference type="EMBL" id="NYI80291.1"/>
    </source>
</evidence>
<dbReference type="RefSeq" id="WP_179660496.1">
    <property type="nucleotide sequence ID" value="NZ_JACBZR010000001.1"/>
</dbReference>
<sequence>MNAIAKVGAFAGAVVALGGLGSAVGASVGPLGEPERQTHKEHAANGDGNTGHGGHAGHGAAGKAPAATGLNVSDAGYTLDLVEDRRQRSASATLRFRILGDDHEPVTRFETAHGKLLHLIVVRRDLATYEHLHPVMATDGTWSVTADLADAGTYRVFADFRPAAEAEGLTLGQDLFVAGPYEPEPLPPAAATSTVSPYQVDLDGHLVAGKTSRLTLTVTTDGEPVTDLEPYLEAYGHLVVLRDGDLAYLHVHPEGAPGDGRTEPGPEITFSAEVPSAGTYRLFLDFKHAGQVRTAAFTAVAESH</sequence>
<dbReference type="EMBL" id="JACBZR010000001">
    <property type="protein sequence ID" value="NYI80291.1"/>
    <property type="molecule type" value="Genomic_DNA"/>
</dbReference>
<dbReference type="Proteomes" id="UP000564496">
    <property type="component" value="Unassembled WGS sequence"/>
</dbReference>
<protein>
    <recommendedName>
        <fullName evidence="5">Heavy-metal-associated domain-containing protein</fullName>
    </recommendedName>
</protein>
<evidence type="ECO:0000256" key="2">
    <source>
        <dbReference type="SAM" id="SignalP"/>
    </source>
</evidence>
<feature type="chain" id="PRO_5030872316" description="Heavy-metal-associated domain-containing protein" evidence="2">
    <location>
        <begin position="27"/>
        <end position="304"/>
    </location>
</feature>
<accession>A0A7Z0DR61</accession>
<evidence type="ECO:0008006" key="5">
    <source>
        <dbReference type="Google" id="ProtNLM"/>
    </source>
</evidence>
<organism evidence="3 4">
    <name type="scientific">Nocardioides panzhihuensis</name>
    <dbReference type="NCBI Taxonomy" id="860243"/>
    <lineage>
        <taxon>Bacteria</taxon>
        <taxon>Bacillati</taxon>
        <taxon>Actinomycetota</taxon>
        <taxon>Actinomycetes</taxon>
        <taxon>Propionibacteriales</taxon>
        <taxon>Nocardioidaceae</taxon>
        <taxon>Nocardioides</taxon>
    </lineage>
</organism>
<proteinExistence type="predicted"/>
<dbReference type="AlphaFoldDB" id="A0A7Z0DR61"/>